<keyword evidence="5" id="KW-0804">Transcription</keyword>
<dbReference type="GO" id="GO:0006352">
    <property type="term" value="P:DNA-templated transcription initiation"/>
    <property type="evidence" value="ECO:0007669"/>
    <property type="project" value="InterPro"/>
</dbReference>
<dbReference type="InterPro" id="IPR036388">
    <property type="entry name" value="WH-like_DNA-bd_sf"/>
</dbReference>
<gene>
    <name evidence="9" type="ORF">UFOPK3564_03860</name>
</gene>
<dbReference type="InterPro" id="IPR007630">
    <property type="entry name" value="RNA_pol_sigma70_r4"/>
</dbReference>
<accession>A0A6J7KNZ3</accession>
<dbReference type="SUPFAM" id="SSF88946">
    <property type="entry name" value="Sigma2 domain of RNA polymerase sigma factors"/>
    <property type="match status" value="1"/>
</dbReference>
<feature type="domain" description="RNA polymerase sigma-70 region 4" evidence="8">
    <location>
        <begin position="158"/>
        <end position="207"/>
    </location>
</feature>
<evidence type="ECO:0000256" key="2">
    <source>
        <dbReference type="ARBA" id="ARBA00023015"/>
    </source>
</evidence>
<organism evidence="9">
    <name type="scientific">freshwater metagenome</name>
    <dbReference type="NCBI Taxonomy" id="449393"/>
    <lineage>
        <taxon>unclassified sequences</taxon>
        <taxon>metagenomes</taxon>
        <taxon>ecological metagenomes</taxon>
    </lineage>
</organism>
<evidence type="ECO:0000256" key="3">
    <source>
        <dbReference type="ARBA" id="ARBA00023082"/>
    </source>
</evidence>
<evidence type="ECO:0000256" key="6">
    <source>
        <dbReference type="SAM" id="MobiDB-lite"/>
    </source>
</evidence>
<dbReference type="CDD" id="cd06171">
    <property type="entry name" value="Sigma70_r4"/>
    <property type="match status" value="1"/>
</dbReference>
<dbReference type="InterPro" id="IPR007627">
    <property type="entry name" value="RNA_pol_sigma70_r2"/>
</dbReference>
<protein>
    <submittedName>
        <fullName evidence="9">Unannotated protein</fullName>
    </submittedName>
</protein>
<dbReference type="PANTHER" id="PTHR43133">
    <property type="entry name" value="RNA POLYMERASE ECF-TYPE SIGMA FACTO"/>
    <property type="match status" value="1"/>
</dbReference>
<proteinExistence type="inferred from homology"/>
<dbReference type="GO" id="GO:0016987">
    <property type="term" value="F:sigma factor activity"/>
    <property type="evidence" value="ECO:0007669"/>
    <property type="project" value="UniProtKB-KW"/>
</dbReference>
<evidence type="ECO:0000259" key="8">
    <source>
        <dbReference type="Pfam" id="PF04545"/>
    </source>
</evidence>
<evidence type="ECO:0000256" key="1">
    <source>
        <dbReference type="ARBA" id="ARBA00010641"/>
    </source>
</evidence>
<dbReference type="PANTHER" id="PTHR43133:SF62">
    <property type="entry name" value="RNA POLYMERASE SIGMA FACTOR SIGZ"/>
    <property type="match status" value="1"/>
</dbReference>
<dbReference type="GO" id="GO:0003677">
    <property type="term" value="F:DNA binding"/>
    <property type="evidence" value="ECO:0007669"/>
    <property type="project" value="UniProtKB-KW"/>
</dbReference>
<dbReference type="Gene3D" id="1.10.1740.10">
    <property type="match status" value="1"/>
</dbReference>
<dbReference type="InterPro" id="IPR013324">
    <property type="entry name" value="RNA_pol_sigma_r3/r4-like"/>
</dbReference>
<sequence>MSPSAPSVALPGPTSTRTRARRAMLVGVQRRRNPPDKQERRLARRLRRGDPDVVADLYAQYGSASYGVLLRTLRDRDDADDVQQQVFAEVWRRAAQYDPERAGLLTWILTIARSRAIDHLRRRVPEPVSSDEMIRLSGDGDTPPETDLALDRWRAAELLAVLPDHERELLRLRFYEELSQTEIAARLDLPLGTVKARMVRALRKLRAHIDEGEVVS</sequence>
<keyword evidence="3" id="KW-0731">Sigma factor</keyword>
<evidence type="ECO:0000256" key="5">
    <source>
        <dbReference type="ARBA" id="ARBA00023163"/>
    </source>
</evidence>
<evidence type="ECO:0000256" key="4">
    <source>
        <dbReference type="ARBA" id="ARBA00023125"/>
    </source>
</evidence>
<dbReference type="EMBL" id="CAFBMK010000428">
    <property type="protein sequence ID" value="CAB4957626.1"/>
    <property type="molecule type" value="Genomic_DNA"/>
</dbReference>
<feature type="region of interest" description="Disordered" evidence="6">
    <location>
        <begin position="1"/>
        <end position="20"/>
    </location>
</feature>
<name>A0A6J7KNZ3_9ZZZZ</name>
<dbReference type="Pfam" id="PF04545">
    <property type="entry name" value="Sigma70_r4"/>
    <property type="match status" value="1"/>
</dbReference>
<keyword evidence="4" id="KW-0238">DNA-binding</keyword>
<evidence type="ECO:0000313" key="9">
    <source>
        <dbReference type="EMBL" id="CAB4957626.1"/>
    </source>
</evidence>
<keyword evidence="2" id="KW-0805">Transcription regulation</keyword>
<dbReference type="InterPro" id="IPR014284">
    <property type="entry name" value="RNA_pol_sigma-70_dom"/>
</dbReference>
<dbReference type="NCBIfam" id="TIGR02937">
    <property type="entry name" value="sigma70-ECF"/>
    <property type="match status" value="1"/>
</dbReference>
<dbReference type="Gene3D" id="1.10.10.10">
    <property type="entry name" value="Winged helix-like DNA-binding domain superfamily/Winged helix DNA-binding domain"/>
    <property type="match status" value="1"/>
</dbReference>
<evidence type="ECO:0000259" key="7">
    <source>
        <dbReference type="Pfam" id="PF04542"/>
    </source>
</evidence>
<reference evidence="9" key="1">
    <citation type="submission" date="2020-05" db="EMBL/GenBank/DDBJ databases">
        <authorList>
            <person name="Chiriac C."/>
            <person name="Salcher M."/>
            <person name="Ghai R."/>
            <person name="Kavagutti S V."/>
        </authorList>
    </citation>
    <scope>NUCLEOTIDE SEQUENCE</scope>
</reference>
<dbReference type="InterPro" id="IPR039425">
    <property type="entry name" value="RNA_pol_sigma-70-like"/>
</dbReference>
<comment type="similarity">
    <text evidence="1">Belongs to the sigma-70 factor family. ECF subfamily.</text>
</comment>
<dbReference type="InterPro" id="IPR013325">
    <property type="entry name" value="RNA_pol_sigma_r2"/>
</dbReference>
<dbReference type="AlphaFoldDB" id="A0A6J7KNZ3"/>
<dbReference type="Pfam" id="PF04542">
    <property type="entry name" value="Sigma70_r2"/>
    <property type="match status" value="1"/>
</dbReference>
<feature type="domain" description="RNA polymerase sigma-70 region 2" evidence="7">
    <location>
        <begin position="57"/>
        <end position="123"/>
    </location>
</feature>
<dbReference type="SUPFAM" id="SSF88659">
    <property type="entry name" value="Sigma3 and sigma4 domains of RNA polymerase sigma factors"/>
    <property type="match status" value="1"/>
</dbReference>